<dbReference type="GeneID" id="92027104"/>
<evidence type="ECO:0000256" key="1">
    <source>
        <dbReference type="SAM" id="Phobius"/>
    </source>
</evidence>
<proteinExistence type="predicted"/>
<protein>
    <submittedName>
        <fullName evidence="2">Uncharacterized protein</fullName>
    </submittedName>
</protein>
<evidence type="ECO:0000313" key="2">
    <source>
        <dbReference type="EMBL" id="KAK7529982.1"/>
    </source>
</evidence>
<keyword evidence="1" id="KW-0472">Membrane</keyword>
<gene>
    <name evidence="2" type="ORF">J3D65DRAFT_164863</name>
</gene>
<evidence type="ECO:0000313" key="3">
    <source>
        <dbReference type="Proteomes" id="UP001360953"/>
    </source>
</evidence>
<keyword evidence="3" id="KW-1185">Reference proteome</keyword>
<comment type="caution">
    <text evidence="2">The sequence shown here is derived from an EMBL/GenBank/DDBJ whole genome shotgun (WGS) entry which is preliminary data.</text>
</comment>
<dbReference type="RefSeq" id="XP_066650348.1">
    <property type="nucleotide sequence ID" value="XM_066794198.1"/>
</dbReference>
<reference evidence="2 3" key="1">
    <citation type="submission" date="2024-04" db="EMBL/GenBank/DDBJ databases">
        <title>Phyllosticta paracitricarpa is synonymous to the EU quarantine fungus P. citricarpa based on phylogenomic analyses.</title>
        <authorList>
            <consortium name="Lawrence Berkeley National Laboratory"/>
            <person name="Van ingen-buijs V.A."/>
            <person name="Van westerhoven A.C."/>
            <person name="Haridas S."/>
            <person name="Skiadas P."/>
            <person name="Martin F."/>
            <person name="Groenewald J.Z."/>
            <person name="Crous P.W."/>
            <person name="Seidl M.F."/>
        </authorList>
    </citation>
    <scope>NUCLEOTIDE SEQUENCE [LARGE SCALE GENOMIC DNA]</scope>
    <source>
        <strain evidence="2 3">CPC 17464</strain>
    </source>
</reference>
<organism evidence="2 3">
    <name type="scientific">Phyllosticta citribraziliensis</name>
    <dbReference type="NCBI Taxonomy" id="989973"/>
    <lineage>
        <taxon>Eukaryota</taxon>
        <taxon>Fungi</taxon>
        <taxon>Dikarya</taxon>
        <taxon>Ascomycota</taxon>
        <taxon>Pezizomycotina</taxon>
        <taxon>Dothideomycetes</taxon>
        <taxon>Dothideomycetes incertae sedis</taxon>
        <taxon>Botryosphaeriales</taxon>
        <taxon>Phyllostictaceae</taxon>
        <taxon>Phyllosticta</taxon>
    </lineage>
</organism>
<dbReference type="EMBL" id="JBBPEH010000015">
    <property type="protein sequence ID" value="KAK7529982.1"/>
    <property type="molecule type" value="Genomic_DNA"/>
</dbReference>
<dbReference type="Proteomes" id="UP001360953">
    <property type="component" value="Unassembled WGS sequence"/>
</dbReference>
<sequence>MPSATDLITYIGIPLTVLGLLPIFWNIFQSLLIRHRLSVSMPPEFRHIFDLIANPANGDVIVITRPVFCENPGLWPEFGSDQDDSGRQHLQSWHHKFSLGLHSKIRSAIPAIRSTYDKVFGAPRELIIRFRHREQEVSTSGQISSTPNQISSGLGNILETKTLHTGKQRHLFRPWMSLPFRIGSSPHETEEFAQKYWQKSGATSTAVNINMDISKPPKLMMPWKSFVWFSLAIGVDPLDMYSAKRALELKFSLYKSTIRISKDNDDWHVALEPEISYQFSIPRALAWNNIMCFDRGGLLICRALAKPPVNQLEFKVWGKRNIDVHGQGELCSDVFLSLCGKYEISPDCFSKRLGDKKLSDLVLIDAHSERIHTAATTWIFYLEGLERLSSEAMICPFVSQGMLEAQERSLLALYQLQLDGNLRDKLSQVFPEVYKTELTSTLNNENEEESSTQKMTRRLVDEAHSYLQHEFESSPYLEESKKFVKIFQDLQKQIKRCQEESQLDLSTPLKEIKKIRRHAGQPYTCSRSFDDSSVLGSQQRTSLFLLQRLKETSPLQKLKSEFDPLESKVVVEERSFPSHEMALVAHIMIALQPWQELQRTTWDLNEMAKDRLLTCDRELERQNVDEVIGQLRVLEKYAKMGIFSAPEMGSVVPVLNGYSYNFPEVVYFV</sequence>
<feature type="transmembrane region" description="Helical" evidence="1">
    <location>
        <begin position="7"/>
        <end position="28"/>
    </location>
</feature>
<keyword evidence="1" id="KW-1133">Transmembrane helix</keyword>
<name>A0ABR1L8H8_9PEZI</name>
<keyword evidence="1" id="KW-0812">Transmembrane</keyword>
<accession>A0ABR1L8H8</accession>